<dbReference type="PANTHER" id="PTHR11839:SF22">
    <property type="entry name" value="NUDIX HYDROLASE 26, CHLOROPLASTIC"/>
    <property type="match status" value="1"/>
</dbReference>
<evidence type="ECO:0000256" key="3">
    <source>
        <dbReference type="ARBA" id="ARBA00022801"/>
    </source>
</evidence>
<name>A0A3M0CGD8_9PROT</name>
<dbReference type="PROSITE" id="PS00893">
    <property type="entry name" value="NUDIX_BOX"/>
    <property type="match status" value="1"/>
</dbReference>
<organism evidence="6 7">
    <name type="scientific">Eilatimonas milleporae</name>
    <dbReference type="NCBI Taxonomy" id="911205"/>
    <lineage>
        <taxon>Bacteria</taxon>
        <taxon>Pseudomonadati</taxon>
        <taxon>Pseudomonadota</taxon>
        <taxon>Alphaproteobacteria</taxon>
        <taxon>Kordiimonadales</taxon>
        <taxon>Kordiimonadaceae</taxon>
        <taxon>Eilatimonas</taxon>
    </lineage>
</organism>
<dbReference type="AlphaFoldDB" id="A0A3M0CGD8"/>
<dbReference type="GO" id="GO:0019693">
    <property type="term" value="P:ribose phosphate metabolic process"/>
    <property type="evidence" value="ECO:0007669"/>
    <property type="project" value="TreeGrafter"/>
</dbReference>
<evidence type="ECO:0000313" key="7">
    <source>
        <dbReference type="Proteomes" id="UP000271227"/>
    </source>
</evidence>
<dbReference type="SUPFAM" id="SSF55811">
    <property type="entry name" value="Nudix"/>
    <property type="match status" value="1"/>
</dbReference>
<comment type="caution">
    <text evidence="6">The sequence shown here is derived from an EMBL/GenBank/DDBJ whole genome shotgun (WGS) entry which is preliminary data.</text>
</comment>
<dbReference type="InParanoid" id="A0A3M0CGD8"/>
<dbReference type="HAMAP" id="MF_00298">
    <property type="entry name" value="Nudix_RppH"/>
    <property type="match status" value="1"/>
</dbReference>
<dbReference type="NCBIfam" id="NF001938">
    <property type="entry name" value="PRK00714.1-5"/>
    <property type="match status" value="1"/>
</dbReference>
<sequence>MPSNDSAQDHHHRRAPARLRAELPYRPCVGIMLVSGGGDIFAGERIDTPGAWQMPQGGIDAGESAEDAALRELEEEIGVPPTVVRLEEATADWVTYDLPDDLLGKVWKGRYRGQKQRWFRARFLGLDSDIRLDTAHPEFARWQWMRPKALLKAIVPFKRAVYESVLNELCGEKIKNN</sequence>
<dbReference type="PROSITE" id="PS51462">
    <property type="entry name" value="NUDIX"/>
    <property type="match status" value="1"/>
</dbReference>
<dbReference type="EMBL" id="REFR01000011">
    <property type="protein sequence ID" value="RMB07887.1"/>
    <property type="molecule type" value="Genomic_DNA"/>
</dbReference>
<comment type="cofactor">
    <cofactor evidence="4">
        <name>a divalent metal cation</name>
        <dbReference type="ChEBI" id="CHEBI:60240"/>
    </cofactor>
</comment>
<evidence type="ECO:0000313" key="6">
    <source>
        <dbReference type="EMBL" id="RMB07887.1"/>
    </source>
</evidence>
<reference evidence="6 7" key="1">
    <citation type="submission" date="2018-10" db="EMBL/GenBank/DDBJ databases">
        <title>Genomic Encyclopedia of Archaeal and Bacterial Type Strains, Phase II (KMG-II): from individual species to whole genera.</title>
        <authorList>
            <person name="Goeker M."/>
        </authorList>
    </citation>
    <scope>NUCLEOTIDE SEQUENCE [LARGE SCALE GENOMIC DNA]</scope>
    <source>
        <strain evidence="6 7">DSM 25217</strain>
    </source>
</reference>
<dbReference type="Pfam" id="PF00293">
    <property type="entry name" value="NUDIX"/>
    <property type="match status" value="1"/>
</dbReference>
<evidence type="ECO:0000259" key="5">
    <source>
        <dbReference type="PROSITE" id="PS51462"/>
    </source>
</evidence>
<dbReference type="CDD" id="cd03671">
    <property type="entry name" value="NUDIX_Ap4A_hydrolase_plant_like"/>
    <property type="match status" value="1"/>
</dbReference>
<feature type="short sequence motif" description="Nudix box" evidence="4">
    <location>
        <begin position="57"/>
        <end position="78"/>
    </location>
</feature>
<protein>
    <recommendedName>
        <fullName evidence="4">RNA pyrophosphohydrolase</fullName>
        <ecNumber evidence="4">3.6.1.-</ecNumber>
    </recommendedName>
    <alternativeName>
        <fullName evidence="4">(Di)nucleoside polyphosphate hydrolase</fullName>
    </alternativeName>
</protein>
<dbReference type="InterPro" id="IPR020476">
    <property type="entry name" value="Nudix_hydrolase"/>
</dbReference>
<dbReference type="GO" id="GO:0008893">
    <property type="term" value="F:guanosine-3',5'-bis(diphosphate) 3'-diphosphatase activity"/>
    <property type="evidence" value="ECO:0007669"/>
    <property type="project" value="TreeGrafter"/>
</dbReference>
<comment type="function">
    <text evidence="4">Accelerates the degradation of transcripts by removing pyrophosphate from the 5'-end of triphosphorylated RNA, leading to a more labile monophosphorylated state that can stimulate subsequent ribonuclease cleavage.</text>
</comment>
<dbReference type="InterPro" id="IPR015797">
    <property type="entry name" value="NUDIX_hydrolase-like_dom_sf"/>
</dbReference>
<dbReference type="RefSeq" id="WP_121938663.1">
    <property type="nucleotide sequence ID" value="NZ_REFR01000011.1"/>
</dbReference>
<dbReference type="InterPro" id="IPR000086">
    <property type="entry name" value="NUDIX_hydrolase_dom"/>
</dbReference>
<dbReference type="InterPro" id="IPR022927">
    <property type="entry name" value="RppH"/>
</dbReference>
<evidence type="ECO:0000256" key="2">
    <source>
        <dbReference type="ARBA" id="ARBA00001946"/>
    </source>
</evidence>
<dbReference type="PRINTS" id="PR00502">
    <property type="entry name" value="NUDIXFAMILY"/>
</dbReference>
<comment type="cofactor">
    <cofactor evidence="2">
        <name>Mg(2+)</name>
        <dbReference type="ChEBI" id="CHEBI:18420"/>
    </cofactor>
</comment>
<dbReference type="EC" id="3.6.1.-" evidence="4"/>
<keyword evidence="3 4" id="KW-0378">Hydrolase</keyword>
<dbReference type="InterPro" id="IPR020084">
    <property type="entry name" value="NUDIX_hydrolase_CS"/>
</dbReference>
<feature type="domain" description="Nudix hydrolase" evidence="5">
    <location>
        <begin position="24"/>
        <end position="167"/>
    </location>
</feature>
<evidence type="ECO:0000256" key="4">
    <source>
        <dbReference type="HAMAP-Rule" id="MF_00298"/>
    </source>
</evidence>
<dbReference type="OrthoDB" id="9816040at2"/>
<accession>A0A3M0CGD8</accession>
<dbReference type="PANTHER" id="PTHR11839">
    <property type="entry name" value="UDP/ADP-SUGAR PYROPHOSPHATASE"/>
    <property type="match status" value="1"/>
</dbReference>
<dbReference type="Proteomes" id="UP000271227">
    <property type="component" value="Unassembled WGS sequence"/>
</dbReference>
<proteinExistence type="inferred from homology"/>
<comment type="cofactor">
    <cofactor evidence="1">
        <name>Mn(2+)</name>
        <dbReference type="ChEBI" id="CHEBI:29035"/>
    </cofactor>
</comment>
<dbReference type="Gene3D" id="3.90.79.10">
    <property type="entry name" value="Nucleoside Triphosphate Pyrophosphohydrolase"/>
    <property type="match status" value="1"/>
</dbReference>
<gene>
    <name evidence="4" type="primary">rppH</name>
    <name evidence="4" type="synonym">nudH</name>
    <name evidence="6" type="ORF">BXY39_1980</name>
</gene>
<keyword evidence="7" id="KW-1185">Reference proteome</keyword>
<dbReference type="GO" id="GO:0034432">
    <property type="term" value="F:bis(5'-adenosyl)-pentaphosphatase activity"/>
    <property type="evidence" value="ECO:0007669"/>
    <property type="project" value="TreeGrafter"/>
</dbReference>
<evidence type="ECO:0000256" key="1">
    <source>
        <dbReference type="ARBA" id="ARBA00001936"/>
    </source>
</evidence>
<dbReference type="FunCoup" id="A0A3M0CGD8">
    <property type="interactions" value="243"/>
</dbReference>
<comment type="similarity">
    <text evidence="4">Belongs to the Nudix hydrolase family. RppH subfamily.</text>
</comment>
<dbReference type="GO" id="GO:0006753">
    <property type="term" value="P:nucleoside phosphate metabolic process"/>
    <property type="evidence" value="ECO:0007669"/>
    <property type="project" value="TreeGrafter"/>
</dbReference>